<evidence type="ECO:0000256" key="7">
    <source>
        <dbReference type="SAM" id="SignalP"/>
    </source>
</evidence>
<evidence type="ECO:0000313" key="8">
    <source>
        <dbReference type="Proteomes" id="UP000694865"/>
    </source>
</evidence>
<keyword evidence="5" id="KW-1015">Disulfide bond</keyword>
<dbReference type="SUPFAM" id="SSF82895">
    <property type="entry name" value="TSP-1 type 1 repeat"/>
    <property type="match status" value="8"/>
</dbReference>
<evidence type="ECO:0000313" key="9">
    <source>
        <dbReference type="RefSeq" id="XP_006814903.1"/>
    </source>
</evidence>
<dbReference type="GeneID" id="102801235"/>
<keyword evidence="3 7" id="KW-0732">Signal</keyword>
<reference evidence="9" key="1">
    <citation type="submission" date="2025-08" db="UniProtKB">
        <authorList>
            <consortium name="RefSeq"/>
        </authorList>
    </citation>
    <scope>IDENTIFICATION</scope>
    <source>
        <tissue evidence="9">Testes</tissue>
    </source>
</reference>
<evidence type="ECO:0000256" key="5">
    <source>
        <dbReference type="ARBA" id="ARBA00023157"/>
    </source>
</evidence>
<accession>A0ABM0M4G2</accession>
<dbReference type="PANTHER" id="PTHR22906:SF43">
    <property type="entry name" value="PROPERDIN"/>
    <property type="match status" value="1"/>
</dbReference>
<dbReference type="InterPro" id="IPR052065">
    <property type="entry name" value="Compl_asym_regulator"/>
</dbReference>
<protein>
    <submittedName>
        <fullName evidence="9">SCO-spondin-like</fullName>
    </submittedName>
</protein>
<gene>
    <name evidence="9" type="primary">LOC102801235</name>
</gene>
<feature type="chain" id="PRO_5045863824" evidence="7">
    <location>
        <begin position="21"/>
        <end position="813"/>
    </location>
</feature>
<keyword evidence="6" id="KW-0812">Transmembrane</keyword>
<evidence type="ECO:0000256" key="3">
    <source>
        <dbReference type="ARBA" id="ARBA00022729"/>
    </source>
</evidence>
<comment type="subcellular location">
    <subcellularLocation>
        <location evidence="1">Secreted</location>
    </subcellularLocation>
</comment>
<keyword evidence="6" id="KW-1133">Transmembrane helix</keyword>
<dbReference type="PANTHER" id="PTHR22906">
    <property type="entry name" value="PROPERDIN"/>
    <property type="match status" value="1"/>
</dbReference>
<keyword evidence="6" id="KW-0472">Membrane</keyword>
<dbReference type="Proteomes" id="UP000694865">
    <property type="component" value="Unplaced"/>
</dbReference>
<dbReference type="PROSITE" id="PS50092">
    <property type="entry name" value="TSP1"/>
    <property type="match status" value="9"/>
</dbReference>
<name>A0ABM0M4G2_SACKO</name>
<evidence type="ECO:0000256" key="6">
    <source>
        <dbReference type="SAM" id="Phobius"/>
    </source>
</evidence>
<dbReference type="SMART" id="SM00209">
    <property type="entry name" value="TSP1"/>
    <property type="match status" value="9"/>
</dbReference>
<dbReference type="Pfam" id="PF00090">
    <property type="entry name" value="TSP_1"/>
    <property type="match status" value="9"/>
</dbReference>
<dbReference type="InterPro" id="IPR036383">
    <property type="entry name" value="TSP1_rpt_sf"/>
</dbReference>
<keyword evidence="8" id="KW-1185">Reference proteome</keyword>
<feature type="transmembrane region" description="Helical" evidence="6">
    <location>
        <begin position="760"/>
        <end position="785"/>
    </location>
</feature>
<evidence type="ECO:0000256" key="4">
    <source>
        <dbReference type="ARBA" id="ARBA00022737"/>
    </source>
</evidence>
<sequence length="813" mass="91305">MNQMIWTAFVVLSSAGMVLCKVEWSNWETWSECSVICGRGERFRGRLCLSKEVCPGEWMEVEDCLALDCAATGSEQWNGTFHNIVEVLASLVRDISQKEVEYKHSHDDLLKEQNLLHSLLMNKSLHVQDVLAEQMQDVDEVVDLVKGQNSATDDEVSMQLEVIEQEKKFEMSVATEAAQNVNLQDHPANVPPQPTIATDNKSDVNQENMDLLITNEIWSDWDEWSQCSVSCGVGMTTRRRICKTGPEETSEYFCPGKSQEEMECDKRPCREHNILLNATTEPHVPMVWQIPAVTISPPPSSITEANNQVTNIVQWDDWGEWSQCSVHCGTGFIRRYRVCQIAFGSTAECIGDVEQTLACNEEPCDEYNGILQDVTAPENNASVQDALRWSEWGDWSQCSVTCGTGNSKRNRTCQAPLDFDCIGDSEDIKQCTKVLCNNESLGINILDGHEAVTPEYENWGEWSEWSECPLVCDTSFMRRHRVCQSSYCSGDTEDITECFGLLCDGGWSPWNQYTPCCDGIKERRRLCDNPVPQGNGEKCIGIAIETRDCDEDRCDGKNNVDGGWSTWTSWTLCCEGVQERHRECNNPIPDGDGSGCYGDSLAKRNCDTDQCNSIQNQGWSDWGTWKVCCDGIRERSRFCTNTNGICEGHMVQTENCETDECNNQQTALVVAKTESPIPNHKWSEWSSWSPCSSSCGFGNRTRSHTCINSMPIKKLLCEGASVEVQSCRGNDSSCHALRTGSDMYVTSEDKENIENARTGFFGILLGVGLLLVVSALLLIGFATYWKVLHKRGRKPYKKVYKDDDGDDFGGWYQ</sequence>
<evidence type="ECO:0000256" key="1">
    <source>
        <dbReference type="ARBA" id="ARBA00004613"/>
    </source>
</evidence>
<dbReference type="InterPro" id="IPR000884">
    <property type="entry name" value="TSP1_rpt"/>
</dbReference>
<dbReference type="Gene3D" id="2.20.100.10">
    <property type="entry name" value="Thrombospondin type-1 (TSP1) repeat"/>
    <property type="match status" value="8"/>
</dbReference>
<keyword evidence="4" id="KW-0677">Repeat</keyword>
<proteinExistence type="predicted"/>
<dbReference type="RefSeq" id="XP_006814903.1">
    <property type="nucleotide sequence ID" value="XM_006814840.1"/>
</dbReference>
<evidence type="ECO:0000256" key="2">
    <source>
        <dbReference type="ARBA" id="ARBA00022525"/>
    </source>
</evidence>
<feature type="signal peptide" evidence="7">
    <location>
        <begin position="1"/>
        <end position="20"/>
    </location>
</feature>
<dbReference type="PRINTS" id="PR01705">
    <property type="entry name" value="TSP1REPEAT"/>
</dbReference>
<organism evidence="8 9">
    <name type="scientific">Saccoglossus kowalevskii</name>
    <name type="common">Acorn worm</name>
    <dbReference type="NCBI Taxonomy" id="10224"/>
    <lineage>
        <taxon>Eukaryota</taxon>
        <taxon>Metazoa</taxon>
        <taxon>Hemichordata</taxon>
        <taxon>Enteropneusta</taxon>
        <taxon>Harrimaniidae</taxon>
        <taxon>Saccoglossus</taxon>
    </lineage>
</organism>
<keyword evidence="2" id="KW-0964">Secreted</keyword>